<evidence type="ECO:0000256" key="1">
    <source>
        <dbReference type="ARBA" id="ARBA00007847"/>
    </source>
</evidence>
<sequence>MKTIGLIGGLSWKATLYYYDYLNELGNRHLGKSHSPHIVVDSLDFERVAQFLRDGDDNALVDYLGHSVQRLLAAGADAVTICCNSAHKVATRLAECTGCALIDIRHEVVADLQSRGICEVLLLGTLFTMEERFYQDVLEAAGIRCRTPDAADRAYINEVIMKQLSVGIVSEESRERFVAIGRKACDSGAQAVLLACTELPLLVGAEHFDVPVVDASLVHARAAFKHAARAGAAK</sequence>
<dbReference type="SUPFAM" id="SSF53681">
    <property type="entry name" value="Aspartate/glutamate racemase"/>
    <property type="match status" value="2"/>
</dbReference>
<dbReference type="Proteomes" id="UP001606305">
    <property type="component" value="Unassembled WGS sequence"/>
</dbReference>
<protein>
    <submittedName>
        <fullName evidence="3">Aspartate/glutamate racemase family protein</fullName>
    </submittedName>
</protein>
<evidence type="ECO:0000313" key="3">
    <source>
        <dbReference type="EMBL" id="MFG6459701.1"/>
    </source>
</evidence>
<reference evidence="3 4" key="1">
    <citation type="submission" date="2024-09" db="EMBL/GenBank/DDBJ databases">
        <title>Novel species of the genus Pelomonas and Roseateles isolated from streams.</title>
        <authorList>
            <person name="Lu H."/>
        </authorList>
    </citation>
    <scope>NUCLEOTIDE SEQUENCE [LARGE SCALE GENOMIC DNA]</scope>
    <source>
        <strain evidence="3 4">BYS96W</strain>
    </source>
</reference>
<dbReference type="NCBIfam" id="TIGR00035">
    <property type="entry name" value="asp_race"/>
    <property type="match status" value="1"/>
</dbReference>
<evidence type="ECO:0000256" key="2">
    <source>
        <dbReference type="ARBA" id="ARBA00023235"/>
    </source>
</evidence>
<accession>A0ABW7GD08</accession>
<dbReference type="Pfam" id="PF01177">
    <property type="entry name" value="Asp_Glu_race"/>
    <property type="match status" value="1"/>
</dbReference>
<dbReference type="Gene3D" id="3.40.50.1860">
    <property type="match status" value="2"/>
</dbReference>
<dbReference type="PANTHER" id="PTHR21198">
    <property type="entry name" value="GLUTAMATE RACEMASE"/>
    <property type="match status" value="1"/>
</dbReference>
<gene>
    <name evidence="3" type="ORF">ACG00X_22950</name>
</gene>
<keyword evidence="4" id="KW-1185">Reference proteome</keyword>
<dbReference type="PANTHER" id="PTHR21198:SF7">
    <property type="entry name" value="ASPARTATE-GLUTAMATE RACEMASE FAMILY"/>
    <property type="match status" value="1"/>
</dbReference>
<name>A0ABW7GD08_9BURK</name>
<proteinExistence type="inferred from homology"/>
<evidence type="ECO:0000313" key="4">
    <source>
        <dbReference type="Proteomes" id="UP001606305"/>
    </source>
</evidence>
<organism evidence="3 4">
    <name type="scientific">Pelomonas nitida</name>
    <dbReference type="NCBI Taxonomy" id="3299027"/>
    <lineage>
        <taxon>Bacteria</taxon>
        <taxon>Pseudomonadati</taxon>
        <taxon>Pseudomonadota</taxon>
        <taxon>Betaproteobacteria</taxon>
        <taxon>Burkholderiales</taxon>
        <taxon>Sphaerotilaceae</taxon>
        <taxon>Roseateles</taxon>
    </lineage>
</organism>
<dbReference type="RefSeq" id="WP_394492018.1">
    <property type="nucleotide sequence ID" value="NZ_JBIGIA010000028.1"/>
</dbReference>
<dbReference type="InterPro" id="IPR004380">
    <property type="entry name" value="Asp_race"/>
</dbReference>
<dbReference type="InterPro" id="IPR015942">
    <property type="entry name" value="Asp/Glu/hydantoin_racemase"/>
</dbReference>
<keyword evidence="2" id="KW-0413">Isomerase</keyword>
<dbReference type="InterPro" id="IPR001920">
    <property type="entry name" value="Asp/Glu_race"/>
</dbReference>
<dbReference type="EMBL" id="JBIGIA010000028">
    <property type="protein sequence ID" value="MFG6459701.1"/>
    <property type="molecule type" value="Genomic_DNA"/>
</dbReference>
<comment type="caution">
    <text evidence="3">The sequence shown here is derived from an EMBL/GenBank/DDBJ whole genome shotgun (WGS) entry which is preliminary data.</text>
</comment>
<comment type="similarity">
    <text evidence="1">Belongs to the aspartate/glutamate racemases family.</text>
</comment>